<protein>
    <submittedName>
        <fullName evidence="2">Uncharacterized protein</fullName>
    </submittedName>
</protein>
<evidence type="ECO:0000313" key="2">
    <source>
        <dbReference type="EMBL" id="TKR70320.1"/>
    </source>
</evidence>
<dbReference type="EMBL" id="AZBU02000007">
    <property type="protein sequence ID" value="TKR70320.1"/>
    <property type="molecule type" value="Genomic_DNA"/>
</dbReference>
<dbReference type="AlphaFoldDB" id="A0A4U5MLH9"/>
<gene>
    <name evidence="2" type="ORF">L596_022361</name>
</gene>
<sequence length="435" mass="50241">MSDPRALALFIGRRCCWPVGTSTLSVVVRFTSAAAVEAVLVMYSAFGLLVLACTVVGKLTDREELFKYHLTKDFSTFELCDGQKMQLFVVLGIINHDLVYWQIPEGYETPFIVNEKTEWKKYKLPARRMIYMPYPAVDLETRKIKDDPSATAFEIPMYGENKKKGQTALFVPDAYSWVNANQTLKSLYVTVSSKLRASYLQDDLYMQKAFPEFWYMHVSLNFDDKTGLPKVFPTQKDFEKHRFVRWMKGTHVSGCRFETEYDCVTNAYNPDLNKAEPQIVYPLGASKDNSFEFPLRTQPRKVISPVGVTMPGNPAVMAQLQGENGSEGVIYVYVGNDGIPCRFAKFKNPNTHWSFIIVDAVPKDILRMYKPPSPLPERPKPENPRDWSGNKLMEQWAKWYEQQQKETKLERKKKLLSEDFDDEEEEEDYVTEEDM</sequence>
<feature type="compositionally biased region" description="Acidic residues" evidence="1">
    <location>
        <begin position="418"/>
        <end position="435"/>
    </location>
</feature>
<reference evidence="2 3" key="1">
    <citation type="journal article" date="2015" name="Genome Biol.">
        <title>Comparative genomics of Steinernema reveals deeply conserved gene regulatory networks.</title>
        <authorList>
            <person name="Dillman A.R."/>
            <person name="Macchietto M."/>
            <person name="Porter C.F."/>
            <person name="Rogers A."/>
            <person name="Williams B."/>
            <person name="Antoshechkin I."/>
            <person name="Lee M.M."/>
            <person name="Goodwin Z."/>
            <person name="Lu X."/>
            <person name="Lewis E.E."/>
            <person name="Goodrich-Blair H."/>
            <person name="Stock S.P."/>
            <person name="Adams B.J."/>
            <person name="Sternberg P.W."/>
            <person name="Mortazavi A."/>
        </authorList>
    </citation>
    <scope>NUCLEOTIDE SEQUENCE [LARGE SCALE GENOMIC DNA]</scope>
    <source>
        <strain evidence="2 3">ALL</strain>
    </source>
</reference>
<feature type="region of interest" description="Disordered" evidence="1">
    <location>
        <begin position="413"/>
        <end position="435"/>
    </location>
</feature>
<proteinExistence type="predicted"/>
<organism evidence="2 3">
    <name type="scientific">Steinernema carpocapsae</name>
    <name type="common">Entomopathogenic nematode</name>
    <dbReference type="NCBI Taxonomy" id="34508"/>
    <lineage>
        <taxon>Eukaryota</taxon>
        <taxon>Metazoa</taxon>
        <taxon>Ecdysozoa</taxon>
        <taxon>Nematoda</taxon>
        <taxon>Chromadorea</taxon>
        <taxon>Rhabditida</taxon>
        <taxon>Tylenchina</taxon>
        <taxon>Panagrolaimomorpha</taxon>
        <taxon>Strongyloidoidea</taxon>
        <taxon>Steinernematidae</taxon>
        <taxon>Steinernema</taxon>
    </lineage>
</organism>
<evidence type="ECO:0000313" key="3">
    <source>
        <dbReference type="Proteomes" id="UP000298663"/>
    </source>
</evidence>
<reference evidence="2 3" key="2">
    <citation type="journal article" date="2019" name="G3 (Bethesda)">
        <title>Hybrid Assembly of the Genome of the Entomopathogenic Nematode Steinernema carpocapsae Identifies the X-Chromosome.</title>
        <authorList>
            <person name="Serra L."/>
            <person name="Macchietto M."/>
            <person name="Macias-Munoz A."/>
            <person name="McGill C.J."/>
            <person name="Rodriguez I.M."/>
            <person name="Rodriguez B."/>
            <person name="Murad R."/>
            <person name="Mortazavi A."/>
        </authorList>
    </citation>
    <scope>NUCLEOTIDE SEQUENCE [LARGE SCALE GENOMIC DNA]</scope>
    <source>
        <strain evidence="2 3">ALL</strain>
    </source>
</reference>
<name>A0A4U5MLH9_STECR</name>
<keyword evidence="3" id="KW-1185">Reference proteome</keyword>
<evidence type="ECO:0000256" key="1">
    <source>
        <dbReference type="SAM" id="MobiDB-lite"/>
    </source>
</evidence>
<accession>A0A4U5MLH9</accession>
<comment type="caution">
    <text evidence="2">The sequence shown here is derived from an EMBL/GenBank/DDBJ whole genome shotgun (WGS) entry which is preliminary data.</text>
</comment>
<dbReference type="Proteomes" id="UP000298663">
    <property type="component" value="Unassembled WGS sequence"/>
</dbReference>